<gene>
    <name evidence="8 11" type="primary">rsmF</name>
    <name evidence="11" type="ORF">KDN34_09750</name>
</gene>
<reference evidence="11 12" key="1">
    <citation type="submission" date="2021-04" db="EMBL/GenBank/DDBJ databases">
        <title>Novel species identification of genus Shewanella.</title>
        <authorList>
            <person name="Liu G."/>
        </authorList>
    </citation>
    <scope>NUCLEOTIDE SEQUENCE [LARGE SCALE GENOMIC DNA]</scope>
    <source>
        <strain evidence="11 12">FJAT-54481</strain>
    </source>
</reference>
<dbReference type="Proteomes" id="UP000679575">
    <property type="component" value="Chromosome"/>
</dbReference>
<evidence type="ECO:0000256" key="5">
    <source>
        <dbReference type="ARBA" id="ARBA00022679"/>
    </source>
</evidence>
<keyword evidence="4 8" id="KW-0489">Methyltransferase</keyword>
<keyword evidence="12" id="KW-1185">Reference proteome</keyword>
<keyword evidence="3 8" id="KW-0698">rRNA processing</keyword>
<dbReference type="InterPro" id="IPR011023">
    <property type="entry name" value="Nop2p"/>
</dbReference>
<dbReference type="Pfam" id="PF17125">
    <property type="entry name" value="Methyltr_RsmF_N"/>
    <property type="match status" value="1"/>
</dbReference>
<evidence type="ECO:0000256" key="9">
    <source>
        <dbReference type="PROSITE-ProRule" id="PRU01023"/>
    </source>
</evidence>
<dbReference type="GO" id="GO:0008168">
    <property type="term" value="F:methyltransferase activity"/>
    <property type="evidence" value="ECO:0007669"/>
    <property type="project" value="UniProtKB-KW"/>
</dbReference>
<comment type="function">
    <text evidence="8">Specifically methylates the cytosine at position 1407 (m5C1407) of 16S rRNA.</text>
</comment>
<dbReference type="Pfam" id="PF13636">
    <property type="entry name" value="Methyltranf_PUA"/>
    <property type="match status" value="1"/>
</dbReference>
<dbReference type="GO" id="GO:0032259">
    <property type="term" value="P:methylation"/>
    <property type="evidence" value="ECO:0007669"/>
    <property type="project" value="UniProtKB-KW"/>
</dbReference>
<dbReference type="PANTHER" id="PTHR22807:SF30">
    <property type="entry name" value="28S RRNA (CYTOSINE(4447)-C(5))-METHYLTRANSFERASE-RELATED"/>
    <property type="match status" value="1"/>
</dbReference>
<evidence type="ECO:0000256" key="2">
    <source>
        <dbReference type="ARBA" id="ARBA00022490"/>
    </source>
</evidence>
<feature type="active site" description="Nucleophile" evidence="8 9">
    <location>
        <position position="240"/>
    </location>
</feature>
<keyword evidence="6 8" id="KW-0949">S-adenosyl-L-methionine</keyword>
<feature type="binding site" evidence="8 9">
    <location>
        <position position="169"/>
    </location>
    <ligand>
        <name>S-adenosyl-L-methionine</name>
        <dbReference type="ChEBI" id="CHEBI:59789"/>
    </ligand>
</feature>
<dbReference type="NCBIfam" id="TIGR00446">
    <property type="entry name" value="nop2p"/>
    <property type="match status" value="1"/>
</dbReference>
<keyword evidence="7 8" id="KW-0694">RNA-binding</keyword>
<keyword evidence="2 8" id="KW-0963">Cytoplasm</keyword>
<dbReference type="NCBIfam" id="NF008898">
    <property type="entry name" value="PRK11933.1"/>
    <property type="match status" value="1"/>
</dbReference>
<proteinExistence type="inferred from homology"/>
<evidence type="ECO:0000256" key="3">
    <source>
        <dbReference type="ARBA" id="ARBA00022552"/>
    </source>
</evidence>
<evidence type="ECO:0000313" key="12">
    <source>
        <dbReference type="Proteomes" id="UP000679575"/>
    </source>
</evidence>
<dbReference type="InterPro" id="IPR027391">
    <property type="entry name" value="Nol1_Nop2_Fmu_2"/>
</dbReference>
<organism evidence="11 12">
    <name type="scientific">Shewanella yunxiaonensis</name>
    <dbReference type="NCBI Taxonomy" id="2829809"/>
    <lineage>
        <taxon>Bacteria</taxon>
        <taxon>Pseudomonadati</taxon>
        <taxon>Pseudomonadota</taxon>
        <taxon>Gammaproteobacteria</taxon>
        <taxon>Alteromonadales</taxon>
        <taxon>Shewanellaceae</taxon>
        <taxon>Shewanella</taxon>
    </lineage>
</organism>
<dbReference type="PANTHER" id="PTHR22807">
    <property type="entry name" value="NOP2 YEAST -RELATED NOL1/NOP2/FMU SUN DOMAIN-CONTAINING"/>
    <property type="match status" value="1"/>
</dbReference>
<dbReference type="RefSeq" id="WP_212593613.1">
    <property type="nucleotide sequence ID" value="NZ_CP073587.1"/>
</dbReference>
<accession>A0ABX7YQX0</accession>
<feature type="binding site" evidence="8 9">
    <location>
        <position position="142"/>
    </location>
    <ligand>
        <name>S-adenosyl-L-methionine</name>
        <dbReference type="ChEBI" id="CHEBI:59789"/>
    </ligand>
</feature>
<dbReference type="EMBL" id="CP073587">
    <property type="protein sequence ID" value="QUN04556.1"/>
    <property type="molecule type" value="Genomic_DNA"/>
</dbReference>
<dbReference type="InterPro" id="IPR001678">
    <property type="entry name" value="MeTrfase_RsmB-F_NOP2_dom"/>
</dbReference>
<dbReference type="InterPro" id="IPR048457">
    <property type="entry name" value="YebU_pre-PUA_dom"/>
</dbReference>
<comment type="similarity">
    <text evidence="1 8 9">Belongs to the class I-like SAM-binding methyltransferase superfamily. RsmB/NOP family.</text>
</comment>
<protein>
    <recommendedName>
        <fullName evidence="8">Ribosomal RNA small subunit methyltransferase F</fullName>
        <ecNumber evidence="8">2.1.1.178</ecNumber>
    </recommendedName>
    <alternativeName>
        <fullName evidence="8">16S rRNA m5C1407 methyltransferase</fullName>
    </alternativeName>
    <alternativeName>
        <fullName evidence="8">rRNA (cytosine-C(5)-)-methyltransferase RsmF</fullName>
    </alternativeName>
</protein>
<evidence type="ECO:0000256" key="7">
    <source>
        <dbReference type="ARBA" id="ARBA00022884"/>
    </source>
</evidence>
<dbReference type="SUPFAM" id="SSF53335">
    <property type="entry name" value="S-adenosyl-L-methionine-dependent methyltransferases"/>
    <property type="match status" value="1"/>
</dbReference>
<dbReference type="CDD" id="cd02440">
    <property type="entry name" value="AdoMet_MTases"/>
    <property type="match status" value="1"/>
</dbReference>
<evidence type="ECO:0000256" key="4">
    <source>
        <dbReference type="ARBA" id="ARBA00022603"/>
    </source>
</evidence>
<comment type="catalytic activity">
    <reaction evidence="8">
        <text>cytidine(1407) in 16S rRNA + S-adenosyl-L-methionine = 5-methylcytidine(1407) in 16S rRNA + S-adenosyl-L-homocysteine + H(+)</text>
        <dbReference type="Rhea" id="RHEA:42756"/>
        <dbReference type="Rhea" id="RHEA-COMP:10223"/>
        <dbReference type="Rhea" id="RHEA-COMP:10224"/>
        <dbReference type="ChEBI" id="CHEBI:15378"/>
        <dbReference type="ChEBI" id="CHEBI:57856"/>
        <dbReference type="ChEBI" id="CHEBI:59789"/>
        <dbReference type="ChEBI" id="CHEBI:74483"/>
        <dbReference type="ChEBI" id="CHEBI:82748"/>
        <dbReference type="EC" id="2.1.1.178"/>
    </reaction>
</comment>
<dbReference type="Gene3D" id="3.40.50.150">
    <property type="entry name" value="Vaccinia Virus protein VP39"/>
    <property type="match status" value="1"/>
</dbReference>
<dbReference type="PRINTS" id="PR02008">
    <property type="entry name" value="RCMTFAMILY"/>
</dbReference>
<name>A0ABX7YQX0_9GAMM</name>
<dbReference type="EC" id="2.1.1.178" evidence="8"/>
<feature type="binding site" evidence="8 9">
    <location>
        <begin position="118"/>
        <end position="124"/>
    </location>
    <ligand>
        <name>S-adenosyl-L-methionine</name>
        <dbReference type="ChEBI" id="CHEBI:59789"/>
    </ligand>
</feature>
<feature type="domain" description="SAM-dependent MTase RsmB/NOP-type" evidence="10">
    <location>
        <begin position="25"/>
        <end position="304"/>
    </location>
</feature>
<dbReference type="InterPro" id="IPR023545">
    <property type="entry name" value="rRNA_ssu_MeTfrase_F"/>
</dbReference>
<dbReference type="HAMAP" id="MF_01579">
    <property type="entry name" value="16SrRNA_methyltr_F"/>
    <property type="match status" value="1"/>
</dbReference>
<dbReference type="InterPro" id="IPR031341">
    <property type="entry name" value="Methyltr_RsmF_N"/>
</dbReference>
<dbReference type="InterPro" id="IPR029063">
    <property type="entry name" value="SAM-dependent_MTases_sf"/>
</dbReference>
<sequence length="471" mass="52981">MVQLNQNFINNIAQELPSQLSLEEFIAFCDKPLRPSLRVNTLKIDSASLLERMQAKGWQFEQIPWCPDGFWYQAPDSVQAGNTVEYLQGLFYVQEASSMLPPMALLYDTHLSTVLDMASAPGSKTTQIAAMMHNEGTLVANEYSASRIKALHFNIQRMGVSNAVMTHFDARVFGESLYETFDAILLDAPCSGEGTVRKDPQALKNWDASEIDIIAATQRDLIESAFLALKPGGVLVYSTCTLNKTENHGVCHHLKQQFGDAVIFESLIDLFRGADQTVTDEGFLHVWPQVYDSEGFFVARIRKATSVPRQLPAPQTRANFPFQPVSTKQYQLLMATINPIIGVELPKTRIWVRDDEFWLFPEGFAELIGKLRYQRIGVRLATAEKHGIKLQHEAVMALTVVPKLALSVDETQAEQYMMGRDIMLSVPEKAQGERVLVWQQQVLGMVKHLGNRLKNQLPRNLVRDNISNNEA</sequence>
<evidence type="ECO:0000313" key="11">
    <source>
        <dbReference type="EMBL" id="QUN04556.1"/>
    </source>
</evidence>
<dbReference type="InterPro" id="IPR018314">
    <property type="entry name" value="RsmB/NOL1/NOP2-like_CS"/>
</dbReference>
<evidence type="ECO:0000256" key="8">
    <source>
        <dbReference type="HAMAP-Rule" id="MF_01579"/>
    </source>
</evidence>
<evidence type="ECO:0000259" key="10">
    <source>
        <dbReference type="PROSITE" id="PS51686"/>
    </source>
</evidence>
<dbReference type="PROSITE" id="PS51686">
    <property type="entry name" value="SAM_MT_RSMB_NOP"/>
    <property type="match status" value="1"/>
</dbReference>
<dbReference type="Pfam" id="PF01189">
    <property type="entry name" value="Methyltr_RsmB-F"/>
    <property type="match status" value="1"/>
</dbReference>
<evidence type="ECO:0000256" key="6">
    <source>
        <dbReference type="ARBA" id="ARBA00022691"/>
    </source>
</evidence>
<dbReference type="PROSITE" id="PS01153">
    <property type="entry name" value="NOL1_NOP2_SUN"/>
    <property type="match status" value="1"/>
</dbReference>
<dbReference type="InterPro" id="IPR049560">
    <property type="entry name" value="MeTrfase_RsmB-F_NOP2_cat"/>
</dbReference>
<dbReference type="Gene3D" id="3.10.450.720">
    <property type="match status" value="1"/>
</dbReference>
<feature type="binding site" evidence="8 9">
    <location>
        <position position="187"/>
    </location>
    <ligand>
        <name>S-adenosyl-L-methionine</name>
        <dbReference type="ChEBI" id="CHEBI:59789"/>
    </ligand>
</feature>
<comment type="subcellular location">
    <subcellularLocation>
        <location evidence="8">Cytoplasm</location>
    </subcellularLocation>
</comment>
<evidence type="ECO:0000256" key="1">
    <source>
        <dbReference type="ARBA" id="ARBA00007494"/>
    </source>
</evidence>
<keyword evidence="5 8" id="KW-0808">Transferase</keyword>
<dbReference type="InterPro" id="IPR023267">
    <property type="entry name" value="RCMT"/>
</dbReference>
<dbReference type="Pfam" id="PF21150">
    <property type="entry name" value="YebU_pre-PUA_dom"/>
    <property type="match status" value="1"/>
</dbReference>